<dbReference type="HAMAP" id="MF_02033">
    <property type="entry name" value="FtsA"/>
    <property type="match status" value="1"/>
</dbReference>
<dbReference type="SUPFAM" id="SSF53067">
    <property type="entry name" value="Actin-like ATPase domain"/>
    <property type="match status" value="2"/>
</dbReference>
<dbReference type="InterPro" id="IPR043129">
    <property type="entry name" value="ATPase_NBD"/>
</dbReference>
<evidence type="ECO:0000256" key="1">
    <source>
        <dbReference type="ARBA" id="ARBA00022475"/>
    </source>
</evidence>
<dbReference type="EMBL" id="LCLS01000013">
    <property type="protein sequence ID" value="KKU21733.1"/>
    <property type="molecule type" value="Genomic_DNA"/>
</dbReference>
<dbReference type="PANTHER" id="PTHR32432">
    <property type="entry name" value="CELL DIVISION PROTEIN FTSA-RELATED"/>
    <property type="match status" value="1"/>
</dbReference>
<accession>A0A0G1QVA9</accession>
<dbReference type="CDD" id="cd24048">
    <property type="entry name" value="ASKHA_NBD_FtsA"/>
    <property type="match status" value="1"/>
</dbReference>
<evidence type="ECO:0000259" key="7">
    <source>
        <dbReference type="SMART" id="SM00842"/>
    </source>
</evidence>
<proteinExistence type="inferred from homology"/>
<evidence type="ECO:0000256" key="6">
    <source>
        <dbReference type="PIRNR" id="PIRNR003101"/>
    </source>
</evidence>
<dbReference type="AlphaFoldDB" id="A0A0G1QVA9"/>
<keyword evidence="2 5" id="KW-0132">Cell division</keyword>
<evidence type="ECO:0000256" key="4">
    <source>
        <dbReference type="ARBA" id="ARBA00023306"/>
    </source>
</evidence>
<evidence type="ECO:0000313" key="9">
    <source>
        <dbReference type="Proteomes" id="UP000034107"/>
    </source>
</evidence>
<dbReference type="NCBIfam" id="TIGR01174">
    <property type="entry name" value="ftsA"/>
    <property type="match status" value="1"/>
</dbReference>
<dbReference type="Pfam" id="PF02491">
    <property type="entry name" value="SHS2_FTSA"/>
    <property type="match status" value="1"/>
</dbReference>
<dbReference type="InterPro" id="IPR020823">
    <property type="entry name" value="Cell_div_FtsA"/>
</dbReference>
<dbReference type="GO" id="GO:0009898">
    <property type="term" value="C:cytoplasmic side of plasma membrane"/>
    <property type="evidence" value="ECO:0007669"/>
    <property type="project" value="UniProtKB-UniRule"/>
</dbReference>
<dbReference type="Proteomes" id="UP000034107">
    <property type="component" value="Unassembled WGS sequence"/>
</dbReference>
<keyword evidence="4 5" id="KW-0131">Cell cycle</keyword>
<comment type="subcellular location">
    <subcellularLocation>
        <location evidence="5">Cell membrane</location>
        <topology evidence="5">Peripheral membrane protein</topology>
        <orientation evidence="5">Cytoplasmic side</orientation>
    </subcellularLocation>
    <text evidence="5">Localizes to the Z ring in an FtsZ-dependent manner. Targeted to the membrane through a conserved C-terminal amphipathic helix.</text>
</comment>
<comment type="caution">
    <text evidence="8">The sequence shown here is derived from an EMBL/GenBank/DDBJ whole genome shotgun (WGS) entry which is preliminary data.</text>
</comment>
<sequence length="411" mass="43674">MARTQILGLDVGSTSVKAVIAEPTNDGKVALIKGFARPSRGVRRGAVVDMDGVVGAIGDIFDDVAEVSKGALKNIYFNVNSADATVRISHGNTAVSRASSEIHGDDMERAIEASVVPRPRSNKMNLHVLNREFIVDGVGDIQDPRGMVGAKLEVVNLIVEAFEPSVRNLQKCIQMAGGTAGGMVFSPLASAKSVLTDNQLELGVVLIDIGGSTTGIAVYEEGKLLHTKVFKVGASYITNDLALALEIPPELAEKIKITHGYALAKEVASRENIDLKKFDSDISRSPSKRFVAEVIEARLSEICEVVNDELKLIGKERSLPGGVVVVGGGAKMPGVADLVQRELRMATQIGAANGALFVSKDAASRELIESPEYTCALGLPLHSDEAKSRARTMTPVAIPGFLGKIWESLRP</sequence>
<evidence type="ECO:0000256" key="3">
    <source>
        <dbReference type="ARBA" id="ARBA00023136"/>
    </source>
</evidence>
<evidence type="ECO:0000256" key="2">
    <source>
        <dbReference type="ARBA" id="ARBA00022618"/>
    </source>
</evidence>
<gene>
    <name evidence="5" type="primary">ftsA</name>
    <name evidence="8" type="ORF">UX31_C0013G0007</name>
</gene>
<comment type="function">
    <text evidence="5 6">Cell division protein that is involved in the assembly of the Z ring. May serve as a membrane anchor for the Z ring.</text>
</comment>
<keyword evidence="3 5" id="KW-0472">Membrane</keyword>
<evidence type="ECO:0000256" key="5">
    <source>
        <dbReference type="HAMAP-Rule" id="MF_02033"/>
    </source>
</evidence>
<comment type="subunit">
    <text evidence="5">Self-interacts. Interacts with FtsZ.</text>
</comment>
<dbReference type="PIRSF" id="PIRSF003101">
    <property type="entry name" value="FtsA"/>
    <property type="match status" value="1"/>
</dbReference>
<dbReference type="InterPro" id="IPR050696">
    <property type="entry name" value="FtsA/MreB"/>
</dbReference>
<evidence type="ECO:0000313" key="8">
    <source>
        <dbReference type="EMBL" id="KKU21733.1"/>
    </source>
</evidence>
<reference evidence="8 9" key="1">
    <citation type="journal article" date="2015" name="Nature">
        <title>rRNA introns, odd ribosomes, and small enigmatic genomes across a large radiation of phyla.</title>
        <authorList>
            <person name="Brown C.T."/>
            <person name="Hug L.A."/>
            <person name="Thomas B.C."/>
            <person name="Sharon I."/>
            <person name="Castelle C.J."/>
            <person name="Singh A."/>
            <person name="Wilkins M.J."/>
            <person name="Williams K.H."/>
            <person name="Banfield J.F."/>
        </authorList>
    </citation>
    <scope>NUCLEOTIDE SEQUENCE [LARGE SCALE GENOMIC DNA]</scope>
</reference>
<dbReference type="GO" id="GO:0043093">
    <property type="term" value="P:FtsZ-dependent cytokinesis"/>
    <property type="evidence" value="ECO:0007669"/>
    <property type="project" value="UniProtKB-UniRule"/>
</dbReference>
<feature type="domain" description="SHS2" evidence="7">
    <location>
        <begin position="6"/>
        <end position="194"/>
    </location>
</feature>
<dbReference type="InterPro" id="IPR003494">
    <property type="entry name" value="SHS2_FtsA"/>
</dbReference>
<dbReference type="PANTHER" id="PTHR32432:SF4">
    <property type="entry name" value="CELL DIVISION PROTEIN FTSA"/>
    <property type="match status" value="1"/>
</dbReference>
<comment type="similarity">
    <text evidence="5 6">Belongs to the FtsA/MreB family.</text>
</comment>
<organism evidence="8 9">
    <name type="scientific">Candidatus Nomurabacteria bacterium GW2011_GWA1_46_11</name>
    <dbReference type="NCBI Taxonomy" id="1618732"/>
    <lineage>
        <taxon>Bacteria</taxon>
        <taxon>Candidatus Nomuraibacteriota</taxon>
    </lineage>
</organism>
<name>A0A0G1QVA9_9BACT</name>
<dbReference type="Pfam" id="PF14450">
    <property type="entry name" value="FtsA"/>
    <property type="match status" value="1"/>
</dbReference>
<dbReference type="SMART" id="SM00842">
    <property type="entry name" value="FtsA"/>
    <property type="match status" value="1"/>
</dbReference>
<keyword evidence="1 5" id="KW-1003">Cell membrane</keyword>
<dbReference type="Gene3D" id="3.30.420.40">
    <property type="match status" value="1"/>
</dbReference>
<protein>
    <recommendedName>
        <fullName evidence="5 6">Cell division protein FtsA</fullName>
    </recommendedName>
</protein>
<dbReference type="GO" id="GO:0032153">
    <property type="term" value="C:cell division site"/>
    <property type="evidence" value="ECO:0007669"/>
    <property type="project" value="UniProtKB-UniRule"/>
</dbReference>